<comment type="caution">
    <text evidence="2">The sequence shown here is derived from an EMBL/GenBank/DDBJ whole genome shotgun (WGS) entry which is preliminary data.</text>
</comment>
<dbReference type="Pfam" id="PF03473">
    <property type="entry name" value="MOSC"/>
    <property type="match status" value="1"/>
</dbReference>
<dbReference type="SUPFAM" id="SSF141673">
    <property type="entry name" value="MOSC N-terminal domain-like"/>
    <property type="match status" value="1"/>
</dbReference>
<name>A0ABV7LV80_9GAMM</name>
<dbReference type="PANTHER" id="PTHR14237">
    <property type="entry name" value="MOLYBDOPTERIN COFACTOR SULFURASE MOSC"/>
    <property type="match status" value="1"/>
</dbReference>
<accession>A0ABV7LV80</accession>
<organism evidence="2 3">
    <name type="scientific">Litchfieldella rifensis</name>
    <dbReference type="NCBI Taxonomy" id="762643"/>
    <lineage>
        <taxon>Bacteria</taxon>
        <taxon>Pseudomonadati</taxon>
        <taxon>Pseudomonadota</taxon>
        <taxon>Gammaproteobacteria</taxon>
        <taxon>Oceanospirillales</taxon>
        <taxon>Halomonadaceae</taxon>
        <taxon>Litchfieldella</taxon>
    </lineage>
</organism>
<dbReference type="SUPFAM" id="SSF50800">
    <property type="entry name" value="PK beta-barrel domain-like"/>
    <property type="match status" value="1"/>
</dbReference>
<sequence length="267" mass="29258">MSADSPILSGLFRYPVKSTAGEPLSCAMATEEGLVGDRRYMVVKPDGTFITARSHPQLQRVSTTLHDDGLVLHHPELADLPLAHEAFEAITFATQVWGDSFAGLTTTASADEWIGQAVGEPAKLLWLGERSPRYRQAIGKRVSFADGYPLLMIGQASLDDLNTRLSSPHRMAQFRPNLVVTGSLPYAEDEWRVLRIGEVELAVDKPCSRCAMITVDPATGRFLPQREPLRTLAGYRRGPDGKVYFGQNLIVLKGGALEVGMPIEWIG</sequence>
<dbReference type="RefSeq" id="WP_386777023.1">
    <property type="nucleotide sequence ID" value="NZ_JBHRUG010000048.1"/>
</dbReference>
<dbReference type="InterPro" id="IPR005303">
    <property type="entry name" value="MOCOS_middle"/>
</dbReference>
<feature type="domain" description="MOSC" evidence="1">
    <location>
        <begin position="116"/>
        <end position="266"/>
    </location>
</feature>
<dbReference type="Pfam" id="PF03476">
    <property type="entry name" value="MOSC_N"/>
    <property type="match status" value="1"/>
</dbReference>
<gene>
    <name evidence="2" type="ORF">ACFOEV_21585</name>
</gene>
<dbReference type="PROSITE" id="PS51340">
    <property type="entry name" value="MOSC"/>
    <property type="match status" value="1"/>
</dbReference>
<evidence type="ECO:0000313" key="2">
    <source>
        <dbReference type="EMBL" id="MFC3286200.1"/>
    </source>
</evidence>
<reference evidence="3" key="1">
    <citation type="journal article" date="2019" name="Int. J. Syst. Evol. Microbiol.">
        <title>The Global Catalogue of Microorganisms (GCM) 10K type strain sequencing project: providing services to taxonomists for standard genome sequencing and annotation.</title>
        <authorList>
            <consortium name="The Broad Institute Genomics Platform"/>
            <consortium name="The Broad Institute Genome Sequencing Center for Infectious Disease"/>
            <person name="Wu L."/>
            <person name="Ma J."/>
        </authorList>
    </citation>
    <scope>NUCLEOTIDE SEQUENCE [LARGE SCALE GENOMIC DNA]</scope>
    <source>
        <strain evidence="3">CECT 7698</strain>
    </source>
</reference>
<protein>
    <submittedName>
        <fullName evidence="2">MOSC domain-containing protein</fullName>
    </submittedName>
</protein>
<evidence type="ECO:0000259" key="1">
    <source>
        <dbReference type="PROSITE" id="PS51340"/>
    </source>
</evidence>
<dbReference type="EMBL" id="JBHRUG010000048">
    <property type="protein sequence ID" value="MFC3286200.1"/>
    <property type="molecule type" value="Genomic_DNA"/>
</dbReference>
<evidence type="ECO:0000313" key="3">
    <source>
        <dbReference type="Proteomes" id="UP001595579"/>
    </source>
</evidence>
<dbReference type="Proteomes" id="UP001595579">
    <property type="component" value="Unassembled WGS sequence"/>
</dbReference>
<dbReference type="InterPro" id="IPR005302">
    <property type="entry name" value="MoCF_Sase_C"/>
</dbReference>
<dbReference type="InterPro" id="IPR011037">
    <property type="entry name" value="Pyrv_Knase-like_insert_dom_sf"/>
</dbReference>
<keyword evidence="3" id="KW-1185">Reference proteome</keyword>
<dbReference type="PANTHER" id="PTHR14237:SF19">
    <property type="entry name" value="MITOCHONDRIAL AMIDOXIME REDUCING COMPONENT 1"/>
    <property type="match status" value="1"/>
</dbReference>
<proteinExistence type="predicted"/>